<dbReference type="AlphaFoldDB" id="A0A919RA99"/>
<evidence type="ECO:0000256" key="3">
    <source>
        <dbReference type="ARBA" id="ARBA00011918"/>
    </source>
</evidence>
<dbReference type="Pfam" id="PF02870">
    <property type="entry name" value="Methyltransf_1N"/>
    <property type="match status" value="1"/>
</dbReference>
<comment type="catalytic activity">
    <reaction evidence="1">
        <text>a 4-O-methyl-thymidine in DNA + L-cysteinyl-[protein] = a thymidine in DNA + S-methyl-L-cysteinyl-[protein]</text>
        <dbReference type="Rhea" id="RHEA:53428"/>
        <dbReference type="Rhea" id="RHEA-COMP:10131"/>
        <dbReference type="Rhea" id="RHEA-COMP:10132"/>
        <dbReference type="Rhea" id="RHEA-COMP:13555"/>
        <dbReference type="Rhea" id="RHEA-COMP:13556"/>
        <dbReference type="ChEBI" id="CHEBI:29950"/>
        <dbReference type="ChEBI" id="CHEBI:82612"/>
        <dbReference type="ChEBI" id="CHEBI:137386"/>
        <dbReference type="ChEBI" id="CHEBI:137387"/>
        <dbReference type="EC" id="2.1.1.63"/>
    </reaction>
</comment>
<dbReference type="GO" id="GO:0032259">
    <property type="term" value="P:methylation"/>
    <property type="evidence" value="ECO:0007669"/>
    <property type="project" value="UniProtKB-KW"/>
</dbReference>
<evidence type="ECO:0000256" key="6">
    <source>
        <dbReference type="ARBA" id="ARBA00022763"/>
    </source>
</evidence>
<dbReference type="GO" id="GO:0006281">
    <property type="term" value="P:DNA repair"/>
    <property type="evidence" value="ECO:0007669"/>
    <property type="project" value="UniProtKB-KW"/>
</dbReference>
<feature type="domain" description="Methylguanine DNA methyltransferase ribonuclease-like" evidence="10">
    <location>
        <begin position="10"/>
        <end position="79"/>
    </location>
</feature>
<dbReference type="InterPro" id="IPR008332">
    <property type="entry name" value="MethylG_MeTrfase_N"/>
</dbReference>
<evidence type="ECO:0000256" key="4">
    <source>
        <dbReference type="ARBA" id="ARBA00022603"/>
    </source>
</evidence>
<dbReference type="InterPro" id="IPR036631">
    <property type="entry name" value="MGMT_N_sf"/>
</dbReference>
<evidence type="ECO:0000259" key="10">
    <source>
        <dbReference type="Pfam" id="PF02870"/>
    </source>
</evidence>
<keyword evidence="5" id="KW-0808">Transferase</keyword>
<dbReference type="SUPFAM" id="SSF53155">
    <property type="entry name" value="Methylated DNA-protein cysteine methyltransferase domain"/>
    <property type="match status" value="1"/>
</dbReference>
<evidence type="ECO:0000256" key="8">
    <source>
        <dbReference type="ARBA" id="ARBA00049348"/>
    </source>
</evidence>
<dbReference type="InterPro" id="IPR001497">
    <property type="entry name" value="MethylDNA_cys_MeTrfase_AS"/>
</dbReference>
<dbReference type="RefSeq" id="WP_204019921.1">
    <property type="nucleotide sequence ID" value="NZ_BOOW01000002.1"/>
</dbReference>
<dbReference type="PANTHER" id="PTHR10815">
    <property type="entry name" value="METHYLATED-DNA--PROTEIN-CYSTEINE METHYLTRANSFERASE"/>
    <property type="match status" value="1"/>
</dbReference>
<evidence type="ECO:0000256" key="2">
    <source>
        <dbReference type="ARBA" id="ARBA00008711"/>
    </source>
</evidence>
<dbReference type="Gene3D" id="3.30.160.70">
    <property type="entry name" value="Methylated DNA-protein cysteine methyltransferase domain"/>
    <property type="match status" value="1"/>
</dbReference>
<keyword evidence="4 11" id="KW-0489">Methyltransferase</keyword>
<evidence type="ECO:0000256" key="7">
    <source>
        <dbReference type="ARBA" id="ARBA00023204"/>
    </source>
</evidence>
<gene>
    <name evidence="11" type="ORF">Ssi02_01480</name>
</gene>
<reference evidence="11" key="1">
    <citation type="submission" date="2021-01" db="EMBL/GenBank/DDBJ databases">
        <title>Whole genome shotgun sequence of Sinosporangium siamense NBRC 109515.</title>
        <authorList>
            <person name="Komaki H."/>
            <person name="Tamura T."/>
        </authorList>
    </citation>
    <scope>NUCLEOTIDE SEQUENCE</scope>
    <source>
        <strain evidence="11">NBRC 109515</strain>
    </source>
</reference>
<dbReference type="PROSITE" id="PS00374">
    <property type="entry name" value="MGMT"/>
    <property type="match status" value="1"/>
</dbReference>
<keyword evidence="12" id="KW-1185">Reference proteome</keyword>
<dbReference type="SUPFAM" id="SSF46767">
    <property type="entry name" value="Methylated DNA-protein cysteine methyltransferase, C-terminal domain"/>
    <property type="match status" value="1"/>
</dbReference>
<evidence type="ECO:0000259" key="9">
    <source>
        <dbReference type="Pfam" id="PF01035"/>
    </source>
</evidence>
<evidence type="ECO:0000313" key="11">
    <source>
        <dbReference type="EMBL" id="GII89917.1"/>
    </source>
</evidence>
<comment type="catalytic activity">
    <reaction evidence="8">
        <text>a 6-O-methyl-2'-deoxyguanosine in DNA + L-cysteinyl-[protein] = S-methyl-L-cysteinyl-[protein] + a 2'-deoxyguanosine in DNA</text>
        <dbReference type="Rhea" id="RHEA:24000"/>
        <dbReference type="Rhea" id="RHEA-COMP:10131"/>
        <dbReference type="Rhea" id="RHEA-COMP:10132"/>
        <dbReference type="Rhea" id="RHEA-COMP:11367"/>
        <dbReference type="Rhea" id="RHEA-COMP:11368"/>
        <dbReference type="ChEBI" id="CHEBI:29950"/>
        <dbReference type="ChEBI" id="CHEBI:82612"/>
        <dbReference type="ChEBI" id="CHEBI:85445"/>
        <dbReference type="ChEBI" id="CHEBI:85448"/>
        <dbReference type="EC" id="2.1.1.63"/>
    </reaction>
</comment>
<dbReference type="CDD" id="cd06445">
    <property type="entry name" value="ATase"/>
    <property type="match status" value="1"/>
</dbReference>
<keyword evidence="6" id="KW-0227">DNA damage</keyword>
<evidence type="ECO:0000256" key="1">
    <source>
        <dbReference type="ARBA" id="ARBA00001286"/>
    </source>
</evidence>
<protein>
    <recommendedName>
        <fullName evidence="3">methylated-DNA--[protein]-cysteine S-methyltransferase</fullName>
        <ecNumber evidence="3">2.1.1.63</ecNumber>
    </recommendedName>
</protein>
<name>A0A919RA99_9ACTN</name>
<dbReference type="Proteomes" id="UP000606172">
    <property type="component" value="Unassembled WGS sequence"/>
</dbReference>
<dbReference type="Pfam" id="PF01035">
    <property type="entry name" value="DNA_binding_1"/>
    <property type="match status" value="1"/>
</dbReference>
<comment type="caution">
    <text evidence="11">The sequence shown here is derived from an EMBL/GenBank/DDBJ whole genome shotgun (WGS) entry which is preliminary data.</text>
</comment>
<dbReference type="GO" id="GO:0003908">
    <property type="term" value="F:methylated-DNA-[protein]-cysteine S-methyltransferase activity"/>
    <property type="evidence" value="ECO:0007669"/>
    <property type="project" value="UniProtKB-EC"/>
</dbReference>
<dbReference type="InterPro" id="IPR014048">
    <property type="entry name" value="MethylDNA_cys_MeTrfase_DNA-bd"/>
</dbReference>
<dbReference type="FunFam" id="1.10.10.10:FF:000214">
    <property type="entry name" value="Methylated-DNA--protein-cysteine methyltransferase"/>
    <property type="match status" value="1"/>
</dbReference>
<feature type="domain" description="Methylated-DNA-[protein]-cysteine S-methyltransferase DNA binding" evidence="9">
    <location>
        <begin position="86"/>
        <end position="166"/>
    </location>
</feature>
<dbReference type="PANTHER" id="PTHR10815:SF13">
    <property type="entry name" value="METHYLATED-DNA--PROTEIN-CYSTEINE METHYLTRANSFERASE"/>
    <property type="match status" value="1"/>
</dbReference>
<dbReference type="Gene3D" id="1.10.10.10">
    <property type="entry name" value="Winged helix-like DNA-binding domain superfamily/Winged helix DNA-binding domain"/>
    <property type="match status" value="1"/>
</dbReference>
<keyword evidence="7" id="KW-0234">DNA repair</keyword>
<evidence type="ECO:0000256" key="5">
    <source>
        <dbReference type="ARBA" id="ARBA00022679"/>
    </source>
</evidence>
<accession>A0A919RA99</accession>
<organism evidence="11 12">
    <name type="scientific">Sinosporangium siamense</name>
    <dbReference type="NCBI Taxonomy" id="1367973"/>
    <lineage>
        <taxon>Bacteria</taxon>
        <taxon>Bacillati</taxon>
        <taxon>Actinomycetota</taxon>
        <taxon>Actinomycetes</taxon>
        <taxon>Streptosporangiales</taxon>
        <taxon>Streptosporangiaceae</taxon>
        <taxon>Sinosporangium</taxon>
    </lineage>
</organism>
<dbReference type="EMBL" id="BOOW01000002">
    <property type="protein sequence ID" value="GII89917.1"/>
    <property type="molecule type" value="Genomic_DNA"/>
</dbReference>
<dbReference type="EC" id="2.1.1.63" evidence="3"/>
<sequence length="176" mass="18476">MSGTVAFGGISSPLGQIMVALTEDGLAATDFRDGPAARARTLARLGLPEADDPARVSPALQEMTAYFAGELRAFTVPVDWRLFTPLQRQVLGTLYDEIGYGEAVTYGELATRSGAAAPARAIGSIMGANPVPIVVPCHRVIAGNGLGGFSGGEGVESKRRLLTLEGYLQPTLDWDL</sequence>
<dbReference type="InterPro" id="IPR036217">
    <property type="entry name" value="MethylDNA_cys_MeTrfase_DNAb"/>
</dbReference>
<comment type="similarity">
    <text evidence="2">Belongs to the MGMT family.</text>
</comment>
<dbReference type="NCBIfam" id="TIGR00589">
    <property type="entry name" value="ogt"/>
    <property type="match status" value="1"/>
</dbReference>
<dbReference type="InterPro" id="IPR036388">
    <property type="entry name" value="WH-like_DNA-bd_sf"/>
</dbReference>
<evidence type="ECO:0000313" key="12">
    <source>
        <dbReference type="Proteomes" id="UP000606172"/>
    </source>
</evidence>
<proteinExistence type="inferred from homology"/>